<gene>
    <name evidence="2" type="ORF">CJ203_08180</name>
</gene>
<comment type="caution">
    <text evidence="2">The sequence shown here is derived from an EMBL/GenBank/DDBJ whole genome shotgun (WGS) entry which is preliminary data.</text>
</comment>
<evidence type="ECO:0000313" key="3">
    <source>
        <dbReference type="Proteomes" id="UP000235836"/>
    </source>
</evidence>
<proteinExistence type="predicted"/>
<name>A0A2N6T3U9_9CORY</name>
<protein>
    <submittedName>
        <fullName evidence="2">Uncharacterized protein</fullName>
    </submittedName>
</protein>
<accession>A0A2N6T3U9</accession>
<organism evidence="2 3">
    <name type="scientific">Corynebacterium tuscaniense</name>
    <dbReference type="NCBI Taxonomy" id="302449"/>
    <lineage>
        <taxon>Bacteria</taxon>
        <taxon>Bacillati</taxon>
        <taxon>Actinomycetota</taxon>
        <taxon>Actinomycetes</taxon>
        <taxon>Mycobacteriales</taxon>
        <taxon>Corynebacteriaceae</taxon>
        <taxon>Corynebacterium</taxon>
    </lineage>
</organism>
<sequence length="98" mass="11763">MGRLILLLLIVLAVWLLWRAFGPGSSERYGSLLSKNVEKPPAIKGPDDDEEFLWNIEKNRFKERRAKEEAERRVREEEERRLRREQQQQKKLEENSDD</sequence>
<reference evidence="2 3" key="1">
    <citation type="submission" date="2017-09" db="EMBL/GenBank/DDBJ databases">
        <title>Bacterial strain isolated from the female urinary microbiota.</title>
        <authorList>
            <person name="Thomas-White K."/>
            <person name="Kumar N."/>
            <person name="Forster S."/>
            <person name="Putonti C."/>
            <person name="Lawley T."/>
            <person name="Wolfe A.J."/>
        </authorList>
    </citation>
    <scope>NUCLEOTIDE SEQUENCE [LARGE SCALE GENOMIC DNA]</scope>
    <source>
        <strain evidence="2 3">UMB0792</strain>
    </source>
</reference>
<evidence type="ECO:0000256" key="1">
    <source>
        <dbReference type="SAM" id="MobiDB-lite"/>
    </source>
</evidence>
<dbReference type="EMBL" id="PNHG01000012">
    <property type="protein sequence ID" value="PMC63995.1"/>
    <property type="molecule type" value="Genomic_DNA"/>
</dbReference>
<dbReference type="AlphaFoldDB" id="A0A2N6T3U9"/>
<evidence type="ECO:0000313" key="2">
    <source>
        <dbReference type="EMBL" id="PMC63995.1"/>
    </source>
</evidence>
<feature type="region of interest" description="Disordered" evidence="1">
    <location>
        <begin position="65"/>
        <end position="98"/>
    </location>
</feature>
<keyword evidence="3" id="KW-1185">Reference proteome</keyword>
<dbReference type="Proteomes" id="UP000235836">
    <property type="component" value="Unassembled WGS sequence"/>
</dbReference>